<dbReference type="SUPFAM" id="SSF50630">
    <property type="entry name" value="Acid proteases"/>
    <property type="match status" value="1"/>
</dbReference>
<evidence type="ECO:0000313" key="3">
    <source>
        <dbReference type="Proteomes" id="UP001151760"/>
    </source>
</evidence>
<comment type="caution">
    <text evidence="2">The sequence shown here is derived from an EMBL/GenBank/DDBJ whole genome shotgun (WGS) entry which is preliminary data.</text>
</comment>
<keyword evidence="2" id="KW-0695">RNA-directed DNA polymerase</keyword>
<feature type="coiled-coil region" evidence="1">
    <location>
        <begin position="40"/>
        <end position="67"/>
    </location>
</feature>
<protein>
    <submittedName>
        <fullName evidence="2">Reverse transcriptase domain-containing protein</fullName>
    </submittedName>
</protein>
<keyword evidence="1" id="KW-0175">Coiled coil</keyword>
<dbReference type="Gene3D" id="2.40.70.10">
    <property type="entry name" value="Acid Proteases"/>
    <property type="match status" value="1"/>
</dbReference>
<accession>A0ABQ5D6X0</accession>
<keyword evidence="2" id="KW-0808">Transferase</keyword>
<dbReference type="EMBL" id="BQNB010014953">
    <property type="protein sequence ID" value="GJT34323.1"/>
    <property type="molecule type" value="Genomic_DNA"/>
</dbReference>
<proteinExistence type="predicted"/>
<organism evidence="2 3">
    <name type="scientific">Tanacetum coccineum</name>
    <dbReference type="NCBI Taxonomy" id="301880"/>
    <lineage>
        <taxon>Eukaryota</taxon>
        <taxon>Viridiplantae</taxon>
        <taxon>Streptophyta</taxon>
        <taxon>Embryophyta</taxon>
        <taxon>Tracheophyta</taxon>
        <taxon>Spermatophyta</taxon>
        <taxon>Magnoliopsida</taxon>
        <taxon>eudicotyledons</taxon>
        <taxon>Gunneridae</taxon>
        <taxon>Pentapetalae</taxon>
        <taxon>asterids</taxon>
        <taxon>campanulids</taxon>
        <taxon>Asterales</taxon>
        <taxon>Asteraceae</taxon>
        <taxon>Asteroideae</taxon>
        <taxon>Anthemideae</taxon>
        <taxon>Anthemidinae</taxon>
        <taxon>Tanacetum</taxon>
    </lineage>
</organism>
<dbReference type="Proteomes" id="UP001151760">
    <property type="component" value="Unassembled WGS sequence"/>
</dbReference>
<name>A0ABQ5D6X0_9ASTR</name>
<dbReference type="PANTHER" id="PTHR33067:SF9">
    <property type="entry name" value="RNA-DIRECTED DNA POLYMERASE"/>
    <property type="match status" value="1"/>
</dbReference>
<dbReference type="CDD" id="cd00303">
    <property type="entry name" value="retropepsin_like"/>
    <property type="match status" value="1"/>
</dbReference>
<dbReference type="InterPro" id="IPR021109">
    <property type="entry name" value="Peptidase_aspartic_dom_sf"/>
</dbReference>
<keyword evidence="3" id="KW-1185">Reference proteome</keyword>
<evidence type="ECO:0000256" key="1">
    <source>
        <dbReference type="SAM" id="Coils"/>
    </source>
</evidence>
<evidence type="ECO:0000313" key="2">
    <source>
        <dbReference type="EMBL" id="GJT34323.1"/>
    </source>
</evidence>
<gene>
    <name evidence="2" type="ORF">Tco_0924742</name>
</gene>
<sequence>MNSSLGLTAIKALESIQEKVDHSHRWHNKESDKKTSNKSFNTITEKLKILNLDMNDLREDFHKINQKPSMEFHHEEVKSMRARETKQNQQSNTTVSNALADLGASISVMPFSMFKRLGLGNLRTVNMVIEMADRCMQSPKGIVENVLVKIHKFIFPEDFIILDIVKDNKVPIILGRPMLATAHARIDVFGGKISLEVGKEQVIFNANEGTTPITISLVCVIKIFDVIDDIDGPNDLEEFLMDDNLNGDLGNFLQNNNLFPNYEDPGTNSPSPNNSSK</sequence>
<keyword evidence="2" id="KW-0548">Nucleotidyltransferase</keyword>
<dbReference type="GO" id="GO:0003964">
    <property type="term" value="F:RNA-directed DNA polymerase activity"/>
    <property type="evidence" value="ECO:0007669"/>
    <property type="project" value="UniProtKB-KW"/>
</dbReference>
<reference evidence="2" key="2">
    <citation type="submission" date="2022-01" db="EMBL/GenBank/DDBJ databases">
        <authorList>
            <person name="Yamashiro T."/>
            <person name="Shiraishi A."/>
            <person name="Satake H."/>
            <person name="Nakayama K."/>
        </authorList>
    </citation>
    <scope>NUCLEOTIDE SEQUENCE</scope>
</reference>
<dbReference type="PANTHER" id="PTHR33067">
    <property type="entry name" value="RNA-DIRECTED DNA POLYMERASE-RELATED"/>
    <property type="match status" value="1"/>
</dbReference>
<reference evidence="2" key="1">
    <citation type="journal article" date="2022" name="Int. J. Mol. Sci.">
        <title>Draft Genome of Tanacetum Coccineum: Genomic Comparison of Closely Related Tanacetum-Family Plants.</title>
        <authorList>
            <person name="Yamashiro T."/>
            <person name="Shiraishi A."/>
            <person name="Nakayama K."/>
            <person name="Satake H."/>
        </authorList>
    </citation>
    <scope>NUCLEOTIDE SEQUENCE</scope>
</reference>